<dbReference type="RefSeq" id="WP_105044497.1">
    <property type="nucleotide sequence ID" value="NZ_MQWA01000001.1"/>
</dbReference>
<dbReference type="InterPro" id="IPR027417">
    <property type="entry name" value="P-loop_NTPase"/>
</dbReference>
<evidence type="ECO:0000256" key="2">
    <source>
        <dbReference type="ARBA" id="ARBA00022741"/>
    </source>
</evidence>
<dbReference type="CDD" id="cd03221">
    <property type="entry name" value="ABCF_EF-3"/>
    <property type="match status" value="2"/>
</dbReference>
<dbReference type="InterPro" id="IPR003439">
    <property type="entry name" value="ABC_transporter-like_ATP-bd"/>
</dbReference>
<keyword evidence="2" id="KW-0547">Nucleotide-binding</keyword>
<dbReference type="Proteomes" id="UP000239907">
    <property type="component" value="Unassembled WGS sequence"/>
</dbReference>
<dbReference type="OrthoDB" id="9801441at2"/>
<dbReference type="Pfam" id="PF12848">
    <property type="entry name" value="ABC_tran_Xtn"/>
    <property type="match status" value="1"/>
</dbReference>
<dbReference type="InterPro" id="IPR032781">
    <property type="entry name" value="ABC_tran_Xtn"/>
</dbReference>
<evidence type="ECO:0000313" key="5">
    <source>
        <dbReference type="EMBL" id="PQJ29983.1"/>
    </source>
</evidence>
<evidence type="ECO:0000313" key="6">
    <source>
        <dbReference type="Proteomes" id="UP000239907"/>
    </source>
</evidence>
<dbReference type="PROSITE" id="PS50893">
    <property type="entry name" value="ABC_TRANSPORTER_2"/>
    <property type="match status" value="2"/>
</dbReference>
<dbReference type="PANTHER" id="PTHR19211:SF14">
    <property type="entry name" value="ATP-BINDING CASSETTE SUB-FAMILY F MEMBER 1"/>
    <property type="match status" value="1"/>
</dbReference>
<proteinExistence type="predicted"/>
<dbReference type="FunFam" id="3.40.50.300:FF:000011">
    <property type="entry name" value="Putative ABC transporter ATP-binding component"/>
    <property type="match status" value="1"/>
</dbReference>
<dbReference type="SUPFAM" id="SSF52540">
    <property type="entry name" value="P-loop containing nucleoside triphosphate hydrolases"/>
    <property type="match status" value="2"/>
</dbReference>
<dbReference type="Gene3D" id="3.40.50.300">
    <property type="entry name" value="P-loop containing nucleotide triphosphate hydrolases"/>
    <property type="match status" value="2"/>
</dbReference>
<dbReference type="InterPro" id="IPR017871">
    <property type="entry name" value="ABC_transporter-like_CS"/>
</dbReference>
<accession>A0A2S7U705</accession>
<comment type="caution">
    <text evidence="5">The sequence shown here is derived from an EMBL/GenBank/DDBJ whole genome shotgun (WGS) entry which is preliminary data.</text>
</comment>
<evidence type="ECO:0000256" key="1">
    <source>
        <dbReference type="ARBA" id="ARBA00022737"/>
    </source>
</evidence>
<evidence type="ECO:0000259" key="4">
    <source>
        <dbReference type="PROSITE" id="PS50893"/>
    </source>
</evidence>
<dbReference type="Pfam" id="PF00005">
    <property type="entry name" value="ABC_tran"/>
    <property type="match status" value="2"/>
</dbReference>
<evidence type="ECO:0000256" key="3">
    <source>
        <dbReference type="ARBA" id="ARBA00022840"/>
    </source>
</evidence>
<sequence>MLTIRNLTKTIGGRTLFEEAKMTINWGERVALVGPNGAGKSTLFRIILNQEDLDSGKADIDEYAITGYLAQESGDPGPESILELAIGITPEMAAAIKTMRECETAGTTDLPEFAEAQDTFDANNGYALEPKAKKILAGLGFKQDQVNEPASTFSGGWVMRANLARLLVQEPDLLMLDEPTNHLDLLSLIWLQRYLQSYPGALLVISHDRDFMDEIIETVYEIDEQKLVNYTGNYSSYEKQREKRYDQKVQRYRSQQKEVERIQEFVDRFRNVGSKSSQVNERMKMIAKLKAEIVKPMAPRKVFRFNIPEPPRSNQILAELKGVRKAYGDKVIYDKTDFMVERGDRTVLVGPNGAGKSTLMKIIAGFEDVQEGSCELGYATKMGYFSQHRALTLNESNTVLDEVMAANPELREDEARSILGSFLFRKNDVLKRVRVLSGGEKSRLNLVKFLVNPPNLLLMDEPTTHLDLLSIEALVQALKSYKGTLLFISHDVHFIRNLAETTVHVADGKLTKYSGGYDYFLEKSGLNDDRSAVTS</sequence>
<keyword evidence="1" id="KW-0677">Repeat</keyword>
<name>A0A2S7U705_9BACT</name>
<feature type="domain" description="ABC transporter" evidence="4">
    <location>
        <begin position="318"/>
        <end position="532"/>
    </location>
</feature>
<dbReference type="SMART" id="SM00382">
    <property type="entry name" value="AAA"/>
    <property type="match status" value="2"/>
</dbReference>
<dbReference type="InterPro" id="IPR050611">
    <property type="entry name" value="ABCF"/>
</dbReference>
<gene>
    <name evidence="5" type="ORF">BSZ32_16845</name>
</gene>
<dbReference type="PANTHER" id="PTHR19211">
    <property type="entry name" value="ATP-BINDING TRANSPORT PROTEIN-RELATED"/>
    <property type="match status" value="1"/>
</dbReference>
<dbReference type="InterPro" id="IPR003593">
    <property type="entry name" value="AAA+_ATPase"/>
</dbReference>
<dbReference type="GO" id="GO:0016887">
    <property type="term" value="F:ATP hydrolysis activity"/>
    <property type="evidence" value="ECO:0007669"/>
    <property type="project" value="InterPro"/>
</dbReference>
<dbReference type="AlphaFoldDB" id="A0A2S7U705"/>
<keyword evidence="6" id="KW-1185">Reference proteome</keyword>
<protein>
    <submittedName>
        <fullName evidence="5">ABC transporter ATP-binding protein</fullName>
    </submittedName>
</protein>
<dbReference type="EMBL" id="MQWA01000001">
    <property type="protein sequence ID" value="PQJ29983.1"/>
    <property type="molecule type" value="Genomic_DNA"/>
</dbReference>
<dbReference type="PROSITE" id="PS00211">
    <property type="entry name" value="ABC_TRANSPORTER_1"/>
    <property type="match status" value="1"/>
</dbReference>
<keyword evidence="3 5" id="KW-0067">ATP-binding</keyword>
<reference evidence="5 6" key="1">
    <citation type="submission" date="2016-12" db="EMBL/GenBank/DDBJ databases">
        <title>Study of bacterial adaptation to deep sea.</title>
        <authorList>
            <person name="Song J."/>
            <person name="Yoshizawa S."/>
            <person name="Kogure K."/>
        </authorList>
    </citation>
    <scope>NUCLEOTIDE SEQUENCE [LARGE SCALE GENOMIC DNA]</scope>
    <source>
        <strain evidence="5 6">SAORIC-165</strain>
    </source>
</reference>
<feature type="domain" description="ABC transporter" evidence="4">
    <location>
        <begin position="2"/>
        <end position="249"/>
    </location>
</feature>
<dbReference type="GO" id="GO:0005524">
    <property type="term" value="F:ATP binding"/>
    <property type="evidence" value="ECO:0007669"/>
    <property type="project" value="UniProtKB-KW"/>
</dbReference>
<organism evidence="5 6">
    <name type="scientific">Rubritalea profundi</name>
    <dbReference type="NCBI Taxonomy" id="1658618"/>
    <lineage>
        <taxon>Bacteria</taxon>
        <taxon>Pseudomonadati</taxon>
        <taxon>Verrucomicrobiota</taxon>
        <taxon>Verrucomicrobiia</taxon>
        <taxon>Verrucomicrobiales</taxon>
        <taxon>Rubritaleaceae</taxon>
        <taxon>Rubritalea</taxon>
    </lineage>
</organism>